<reference evidence="3 4" key="1">
    <citation type="submission" date="2019-03" db="EMBL/GenBank/DDBJ databases">
        <title>Sequencing the genomes of 1000 actinobacteria strains.</title>
        <authorList>
            <person name="Klenk H.-P."/>
        </authorList>
    </citation>
    <scope>NUCLEOTIDE SEQUENCE [LARGE SCALE GENOMIC DNA]</scope>
    <source>
        <strain evidence="3 4">DSM 44969</strain>
    </source>
</reference>
<feature type="compositionally biased region" description="Low complexity" evidence="1">
    <location>
        <begin position="372"/>
        <end position="389"/>
    </location>
</feature>
<feature type="compositionally biased region" description="Basic and acidic residues" evidence="1">
    <location>
        <begin position="110"/>
        <end position="119"/>
    </location>
</feature>
<accession>A0A4R1HEA7</accession>
<evidence type="ECO:0000313" key="4">
    <source>
        <dbReference type="Proteomes" id="UP000295560"/>
    </source>
</evidence>
<gene>
    <name evidence="3" type="ORF">EV378_4386</name>
</gene>
<organism evidence="3 4">
    <name type="scientific">Pseudonocardia endophytica</name>
    <dbReference type="NCBI Taxonomy" id="401976"/>
    <lineage>
        <taxon>Bacteria</taxon>
        <taxon>Bacillati</taxon>
        <taxon>Actinomycetota</taxon>
        <taxon>Actinomycetes</taxon>
        <taxon>Pseudonocardiales</taxon>
        <taxon>Pseudonocardiaceae</taxon>
        <taxon>Pseudonocardia</taxon>
    </lineage>
</organism>
<evidence type="ECO:0000313" key="3">
    <source>
        <dbReference type="EMBL" id="TCK20427.1"/>
    </source>
</evidence>
<keyword evidence="4" id="KW-1185">Reference proteome</keyword>
<feature type="transmembrane region" description="Helical" evidence="2">
    <location>
        <begin position="181"/>
        <end position="200"/>
    </location>
</feature>
<sequence>MVDDGGVPRSRRTGSTPAVDDGGVPRSGRTGSTPAVGDGGVPRSGRTGSTPAVDDGGVRSRRSGARPAIDGSWAAEVADRGEPRSRRTGGHPTVDREGRPNSRVSGRRFPAADHPVDDRFHPSGPLPAVEPAGWFAQVRARSGPDGGPAALGRVGLHLGLAALPLLAISAQVFGVMEMRTALAWLIVPAVIVVACLAMFAPHPVDRVLTAGLVWGVVGCVLYDLFRLDTVYVLGWWGDFIPSMGSWVSGGTPGAWDGALVGYLWRYIGDGGGIGITFFVVAAAVGLDRYRRRDVVLAAVAFAVFPVWAGLIGTVALAPRGQQMLFPLTPVTITLSLVGHLIFGIVMGLGFWRSRHVVSGWPWPAVELPWPAQPASRRSSPSSSQVRPVANSASRSWS</sequence>
<keyword evidence="2" id="KW-0812">Transmembrane</keyword>
<keyword evidence="2" id="KW-0472">Membrane</keyword>
<name>A0A4R1HEA7_PSEEN</name>
<evidence type="ECO:0000256" key="1">
    <source>
        <dbReference type="SAM" id="MobiDB-lite"/>
    </source>
</evidence>
<feature type="transmembrane region" description="Helical" evidence="2">
    <location>
        <begin position="207"/>
        <end position="225"/>
    </location>
</feature>
<evidence type="ECO:0000256" key="2">
    <source>
        <dbReference type="SAM" id="Phobius"/>
    </source>
</evidence>
<feature type="transmembrane region" description="Helical" evidence="2">
    <location>
        <begin position="296"/>
        <end position="318"/>
    </location>
</feature>
<dbReference type="Proteomes" id="UP000295560">
    <property type="component" value="Unassembled WGS sequence"/>
</dbReference>
<feature type="transmembrane region" description="Helical" evidence="2">
    <location>
        <begin position="330"/>
        <end position="351"/>
    </location>
</feature>
<feature type="region of interest" description="Disordered" evidence="1">
    <location>
        <begin position="370"/>
        <end position="397"/>
    </location>
</feature>
<proteinExistence type="predicted"/>
<protein>
    <submittedName>
        <fullName evidence="3">Uncharacterized protein</fullName>
    </submittedName>
</protein>
<feature type="transmembrane region" description="Helical" evidence="2">
    <location>
        <begin position="154"/>
        <end position="175"/>
    </location>
</feature>
<feature type="region of interest" description="Disordered" evidence="1">
    <location>
        <begin position="1"/>
        <end position="119"/>
    </location>
</feature>
<comment type="caution">
    <text evidence="3">The sequence shown here is derived from an EMBL/GenBank/DDBJ whole genome shotgun (WGS) entry which is preliminary data.</text>
</comment>
<dbReference type="EMBL" id="SMFZ01000002">
    <property type="protein sequence ID" value="TCK20427.1"/>
    <property type="molecule type" value="Genomic_DNA"/>
</dbReference>
<feature type="transmembrane region" description="Helical" evidence="2">
    <location>
        <begin position="263"/>
        <end position="284"/>
    </location>
</feature>
<dbReference type="AlphaFoldDB" id="A0A4R1HEA7"/>
<keyword evidence="2" id="KW-1133">Transmembrane helix</keyword>